<dbReference type="OrthoDB" id="136681at2157"/>
<accession>A0A1I6L0N0</accession>
<gene>
    <name evidence="2" type="ORF">SAMN05216559_1758</name>
</gene>
<dbReference type="SMART" id="SM00564">
    <property type="entry name" value="PQQ"/>
    <property type="match status" value="6"/>
</dbReference>
<feature type="domain" description="Pyrrolo-quinoline quinone repeat" evidence="1">
    <location>
        <begin position="114"/>
        <end position="249"/>
    </location>
</feature>
<dbReference type="InterPro" id="IPR018391">
    <property type="entry name" value="PQQ_b-propeller_rpt"/>
</dbReference>
<name>A0A1I6L0N0_9EURY</name>
<keyword evidence="3" id="KW-1185">Reference proteome</keyword>
<feature type="domain" description="Pyrrolo-quinoline quinone repeat" evidence="1">
    <location>
        <begin position="56"/>
        <end position="107"/>
    </location>
</feature>
<sequence length="422" mass="45751">MTKCRRRAFLAALGGTALVARTVEAAPLTRSWPAPLADRQNSGHASVAAPEGTLGVNWRQSFDSRPYVAPVPYGSNCYVSTEDGRVVALETATGTEQWSTSLGETPFLFINPTDQRLFFPTEQGSIYCLDRATGEQIWRRDIGGPIETPLQFDGSQLFFGTTATDGPGTVLALNAVDGTPRWESALPTLTKSAPVLFGDSVIVRDQSGDVLAFDQETGDQQWDRTFETHSLGWSFQGPLVKNERVYTYGVDTTASQDNRLIALEATDGTTAWQREISAPVSMLASSPDHLFSVHRESLHAVAPRDGTIRWRRKLTGQSNVLSVNGAVYVTNANSVTVYDTEDGREVNQFKLDGLLQGYVPRGRGEESFVGRQRPVPGGLLGMTEEAIYALGGGQGGQDSLGLAGGFGVAGLCLYALHRWRDR</sequence>
<feature type="domain" description="Pyrrolo-quinoline quinone repeat" evidence="1">
    <location>
        <begin position="257"/>
        <end position="348"/>
    </location>
</feature>
<dbReference type="InterPro" id="IPR015943">
    <property type="entry name" value="WD40/YVTN_repeat-like_dom_sf"/>
</dbReference>
<proteinExistence type="predicted"/>
<dbReference type="PANTHER" id="PTHR34512">
    <property type="entry name" value="CELL SURFACE PROTEIN"/>
    <property type="match status" value="1"/>
</dbReference>
<protein>
    <submittedName>
        <fullName evidence="2">Outer membrane protein assembly factor BamB, contains PQQ-like beta-propeller repeat</fullName>
    </submittedName>
</protein>
<dbReference type="InterPro" id="IPR002372">
    <property type="entry name" value="PQQ_rpt_dom"/>
</dbReference>
<organism evidence="2 3">
    <name type="scientific">Halomicrobium zhouii</name>
    <dbReference type="NCBI Taxonomy" id="767519"/>
    <lineage>
        <taxon>Archaea</taxon>
        <taxon>Methanobacteriati</taxon>
        <taxon>Methanobacteriota</taxon>
        <taxon>Stenosarchaea group</taxon>
        <taxon>Halobacteria</taxon>
        <taxon>Halobacteriales</taxon>
        <taxon>Haloarculaceae</taxon>
        <taxon>Halomicrobium</taxon>
    </lineage>
</organism>
<dbReference type="AlphaFoldDB" id="A0A1I6L0N0"/>
<evidence type="ECO:0000259" key="1">
    <source>
        <dbReference type="Pfam" id="PF13360"/>
    </source>
</evidence>
<reference evidence="2 3" key="1">
    <citation type="submission" date="2016-10" db="EMBL/GenBank/DDBJ databases">
        <authorList>
            <person name="de Groot N.N."/>
        </authorList>
    </citation>
    <scope>NUCLEOTIDE SEQUENCE [LARGE SCALE GENOMIC DNA]</scope>
    <source>
        <strain evidence="2 3">CGMCC 1.10457</strain>
    </source>
</reference>
<evidence type="ECO:0000313" key="3">
    <source>
        <dbReference type="Proteomes" id="UP000199062"/>
    </source>
</evidence>
<dbReference type="Gene3D" id="2.130.10.10">
    <property type="entry name" value="YVTN repeat-like/Quinoprotein amine dehydrogenase"/>
    <property type="match status" value="1"/>
</dbReference>
<dbReference type="SUPFAM" id="SSF50998">
    <property type="entry name" value="Quinoprotein alcohol dehydrogenase-like"/>
    <property type="match status" value="1"/>
</dbReference>
<dbReference type="Pfam" id="PF13360">
    <property type="entry name" value="PQQ_2"/>
    <property type="match status" value="3"/>
</dbReference>
<evidence type="ECO:0000313" key="2">
    <source>
        <dbReference type="EMBL" id="SFR97012.1"/>
    </source>
</evidence>
<dbReference type="InterPro" id="IPR011047">
    <property type="entry name" value="Quinoprotein_ADH-like_sf"/>
</dbReference>
<dbReference type="PANTHER" id="PTHR34512:SF30">
    <property type="entry name" value="OUTER MEMBRANE PROTEIN ASSEMBLY FACTOR BAMB"/>
    <property type="match status" value="1"/>
</dbReference>
<dbReference type="EMBL" id="FOZK01000002">
    <property type="protein sequence ID" value="SFR97012.1"/>
    <property type="molecule type" value="Genomic_DNA"/>
</dbReference>
<dbReference type="Proteomes" id="UP000199062">
    <property type="component" value="Unassembled WGS sequence"/>
</dbReference>
<dbReference type="STRING" id="767519.SAMN05216559_1758"/>